<dbReference type="GO" id="GO:0043190">
    <property type="term" value="C:ATP-binding cassette (ABC) transporter complex"/>
    <property type="evidence" value="ECO:0007669"/>
    <property type="project" value="InterPro"/>
</dbReference>
<dbReference type="SUPFAM" id="SSF53850">
    <property type="entry name" value="Periplasmic binding protein-like II"/>
    <property type="match status" value="1"/>
</dbReference>
<keyword evidence="4 8" id="KW-1133">Transmembrane helix</keyword>
<keyword evidence="2 8" id="KW-0813">Transport</keyword>
<dbReference type="InterPro" id="IPR035906">
    <property type="entry name" value="MetI-like_sf"/>
</dbReference>
<accession>A0A6A8M9N1</accession>
<dbReference type="RefSeq" id="WP_154573014.1">
    <property type="nucleotide sequence ID" value="NZ_VUNB01000006.1"/>
</dbReference>
<dbReference type="FunFam" id="1.10.3720.10:FF:000001">
    <property type="entry name" value="Glycine betaine ABC transporter, permease"/>
    <property type="match status" value="1"/>
</dbReference>
<evidence type="ECO:0000256" key="2">
    <source>
        <dbReference type="ARBA" id="ARBA00022448"/>
    </source>
</evidence>
<evidence type="ECO:0000256" key="3">
    <source>
        <dbReference type="ARBA" id="ARBA00022692"/>
    </source>
</evidence>
<evidence type="ECO:0000256" key="5">
    <source>
        <dbReference type="ARBA" id="ARBA00023136"/>
    </source>
</evidence>
<feature type="transmembrane region" description="Helical" evidence="8">
    <location>
        <begin position="200"/>
        <end position="221"/>
    </location>
</feature>
<evidence type="ECO:0000256" key="6">
    <source>
        <dbReference type="ARBA" id="ARBA00035642"/>
    </source>
</evidence>
<evidence type="ECO:0000256" key="1">
    <source>
        <dbReference type="ARBA" id="ARBA00004141"/>
    </source>
</evidence>
<comment type="caution">
    <text evidence="10">The sequence shown here is derived from an EMBL/GenBank/DDBJ whole genome shotgun (WGS) entry which is preliminary data.</text>
</comment>
<comment type="similarity">
    <text evidence="6">In the C-terminal section; belongs to the OsmX family.</text>
</comment>
<evidence type="ECO:0000313" key="10">
    <source>
        <dbReference type="EMBL" id="MST69543.1"/>
    </source>
</evidence>
<dbReference type="CDD" id="cd13528">
    <property type="entry name" value="PBP2_osmoprotectants"/>
    <property type="match status" value="1"/>
</dbReference>
<dbReference type="EMBL" id="VUNB01000006">
    <property type="protein sequence ID" value="MST69543.1"/>
    <property type="molecule type" value="Genomic_DNA"/>
</dbReference>
<keyword evidence="3 8" id="KW-0812">Transmembrane</keyword>
<gene>
    <name evidence="10" type="ORF">FYJ66_08095</name>
</gene>
<dbReference type="Gene3D" id="3.40.190.10">
    <property type="entry name" value="Periplasmic binding protein-like II"/>
    <property type="match status" value="1"/>
</dbReference>
<comment type="similarity">
    <text evidence="8">Belongs to the binding-protein-dependent transport system permease family.</text>
</comment>
<feature type="transmembrane region" description="Helical" evidence="8">
    <location>
        <begin position="6"/>
        <end position="32"/>
    </location>
</feature>
<protein>
    <submittedName>
        <fullName evidence="10">ABC transporter permease subunit</fullName>
    </submittedName>
</protein>
<dbReference type="Gene3D" id="1.10.3720.10">
    <property type="entry name" value="MetI-like"/>
    <property type="match status" value="1"/>
</dbReference>
<dbReference type="Gene3D" id="3.40.190.120">
    <property type="entry name" value="Osmoprotection protein (prox), domain 2"/>
    <property type="match status" value="1"/>
</dbReference>
<dbReference type="GO" id="GO:0022857">
    <property type="term" value="F:transmembrane transporter activity"/>
    <property type="evidence" value="ECO:0007669"/>
    <property type="project" value="InterPro"/>
</dbReference>
<feature type="transmembrane region" description="Helical" evidence="8">
    <location>
        <begin position="53"/>
        <end position="81"/>
    </location>
</feature>
<feature type="transmembrane region" description="Helical" evidence="8">
    <location>
        <begin position="167"/>
        <end position="188"/>
    </location>
</feature>
<dbReference type="InterPro" id="IPR051204">
    <property type="entry name" value="ABC_transp_perm/SBD"/>
</dbReference>
<dbReference type="Pfam" id="PF00528">
    <property type="entry name" value="BPD_transp_1"/>
    <property type="match status" value="1"/>
</dbReference>
<comment type="similarity">
    <text evidence="7">In the N-terminal section; belongs to the binding-protein-dependent transport system permease family.</text>
</comment>
<evidence type="ECO:0000256" key="4">
    <source>
        <dbReference type="ARBA" id="ARBA00022989"/>
    </source>
</evidence>
<evidence type="ECO:0000256" key="7">
    <source>
        <dbReference type="ARBA" id="ARBA00035652"/>
    </source>
</evidence>
<dbReference type="PANTHER" id="PTHR30177">
    <property type="entry name" value="GLYCINE BETAINE/L-PROLINE TRANSPORT SYSTEM PERMEASE PROTEIN PROW"/>
    <property type="match status" value="1"/>
</dbReference>
<dbReference type="CDD" id="cd06261">
    <property type="entry name" value="TM_PBP2"/>
    <property type="match status" value="1"/>
</dbReference>
<organism evidence="10">
    <name type="scientific">Baileyella intestinalis</name>
    <dbReference type="NCBI Taxonomy" id="2606709"/>
    <lineage>
        <taxon>Bacteria</taxon>
        <taxon>Bacillati</taxon>
        <taxon>Bacillota</taxon>
        <taxon>Clostridia</taxon>
        <taxon>Peptostreptococcales</taxon>
        <taxon>Anaerovoracaceae</taxon>
        <taxon>Baileyella</taxon>
    </lineage>
</organism>
<dbReference type="PANTHER" id="PTHR30177:SF4">
    <property type="entry name" value="OSMOPROTECTANT IMPORT PERMEASE PROTEIN OSMW"/>
    <property type="match status" value="1"/>
</dbReference>
<feature type="domain" description="ABC transmembrane type-1" evidence="9">
    <location>
        <begin position="6"/>
        <end position="185"/>
    </location>
</feature>
<name>A0A6A8M9N1_9FIRM</name>
<dbReference type="AlphaFoldDB" id="A0A6A8M9N1"/>
<keyword evidence="5 8" id="KW-0472">Membrane</keyword>
<dbReference type="InterPro" id="IPR007210">
    <property type="entry name" value="ABC_Gly_betaine_transp_sub-bd"/>
</dbReference>
<evidence type="ECO:0000259" key="9">
    <source>
        <dbReference type="PROSITE" id="PS50928"/>
    </source>
</evidence>
<dbReference type="Pfam" id="PF04069">
    <property type="entry name" value="OpuAC"/>
    <property type="match status" value="1"/>
</dbReference>
<dbReference type="GO" id="GO:0031460">
    <property type="term" value="P:glycine betaine transport"/>
    <property type="evidence" value="ECO:0007669"/>
    <property type="project" value="TreeGrafter"/>
</dbReference>
<dbReference type="InterPro" id="IPR000515">
    <property type="entry name" value="MetI-like"/>
</dbReference>
<proteinExistence type="inferred from homology"/>
<dbReference type="SUPFAM" id="SSF161098">
    <property type="entry name" value="MetI-like"/>
    <property type="match status" value="1"/>
</dbReference>
<sequence length="507" mass="55831">MNAQIILEHLFMVLVAGFFSILIGVPLGIISYQRPGPGKVILKIVDVLQTIPALALLGIIMVFAGAGKTTVIVGITLYSLLPIVQNTCIGLQQVDSGVKDAARGMGMSPSGRLFKVELPLAFPTMFTGIRIAIVNAIGTAVFAAYVGGGGIGGLLNQAIRNKDMSTLMKGTASLMIIAVILDLSMGFFEKHVKKSHGNTRQMMTAAIVLGAAVLIMIPVGFKGNSSSNQIALYDGNYSETQIMHRMVKYLVEDQTDYDVTIKDQMTQVNNFKCMVGNNPSCDMMISYDGTVLTTFMHKDTSDVPSGTTMWKYVDNYSRKHYDSQLIGKLGFDNTYAIAVTREVADKYNLKKVSDLKKAAPQLTFGAESEFFSREGSMKYQPFVEFYGLHFKNTVSVDTSLKYNAIENGSFQVTEVYATDGLNKKAGLVTLEDDRHFFPDYYGTFFVRNDALRRFPKLKKVLRQLNGQISNEDMVNMTYQVDVEGKSVDTVARNFLIKKGLISGEAWA</sequence>
<comment type="subcellular location">
    <subcellularLocation>
        <location evidence="8">Cell membrane</location>
        <topology evidence="8">Multi-pass membrane protein</topology>
    </subcellularLocation>
    <subcellularLocation>
        <location evidence="1">Membrane</location>
        <topology evidence="1">Multi-pass membrane protein</topology>
    </subcellularLocation>
</comment>
<dbReference type="PROSITE" id="PS50928">
    <property type="entry name" value="ABC_TM1"/>
    <property type="match status" value="1"/>
</dbReference>
<feature type="transmembrane region" description="Helical" evidence="8">
    <location>
        <begin position="129"/>
        <end position="155"/>
    </location>
</feature>
<reference evidence="10" key="1">
    <citation type="submission" date="2019-09" db="EMBL/GenBank/DDBJ databases">
        <title>In-depth cultivation of the pig gut microbiome towards novel bacterial diversity and tailored functional studies.</title>
        <authorList>
            <person name="Wylensek D."/>
            <person name="Hitch T.C.A."/>
            <person name="Clavel T."/>
        </authorList>
    </citation>
    <scope>NUCLEOTIDE SEQUENCE</scope>
    <source>
        <strain evidence="10">RF-744-FAT-WT-3</strain>
    </source>
</reference>
<evidence type="ECO:0000256" key="8">
    <source>
        <dbReference type="RuleBase" id="RU363032"/>
    </source>
</evidence>